<dbReference type="EMBL" id="VUNI01000001">
    <property type="protein sequence ID" value="MST73587.1"/>
    <property type="molecule type" value="Genomic_DNA"/>
</dbReference>
<dbReference type="AlphaFoldDB" id="A0A6L5YN74"/>
<evidence type="ECO:0000256" key="2">
    <source>
        <dbReference type="SAM" id="Phobius"/>
    </source>
</evidence>
<keyword evidence="2" id="KW-1133">Transmembrane helix</keyword>
<evidence type="ECO:0000256" key="1">
    <source>
        <dbReference type="SAM" id="MobiDB-lite"/>
    </source>
</evidence>
<keyword evidence="2" id="KW-0812">Transmembrane</keyword>
<sequence>MADSTRKTYNSRRYYVDGNTVREINPEEERRQRRLRREREEQRKKRTRRNAAKRNREKALHMSKAYVVFLTTCVIISAFAAGYYIQAQAQVTNRMHEVAALESQVTDIKTDNDARLKRIETSVDLDYIKDVAMNQLGMKYAQEGQIVYYTVDNSNYMNQYSDIPQK</sequence>
<evidence type="ECO:0008006" key="5">
    <source>
        <dbReference type="Google" id="ProtNLM"/>
    </source>
</evidence>
<reference evidence="3 4" key="1">
    <citation type="submission" date="2019-08" db="EMBL/GenBank/DDBJ databases">
        <title>In-depth cultivation of the pig gut microbiome towards novel bacterial diversity and tailored functional studies.</title>
        <authorList>
            <person name="Wylensek D."/>
            <person name="Hitch T.C.A."/>
            <person name="Clavel T."/>
        </authorList>
    </citation>
    <scope>NUCLEOTIDE SEQUENCE [LARGE SCALE GENOMIC DNA]</scope>
    <source>
        <strain evidence="3 4">MUC/MUC-530-WT-4D</strain>
    </source>
</reference>
<evidence type="ECO:0000313" key="4">
    <source>
        <dbReference type="Proteomes" id="UP000474024"/>
    </source>
</evidence>
<dbReference type="Proteomes" id="UP000474024">
    <property type="component" value="Unassembled WGS sequence"/>
</dbReference>
<comment type="caution">
    <text evidence="3">The sequence shown here is derived from an EMBL/GenBank/DDBJ whole genome shotgun (WGS) entry which is preliminary data.</text>
</comment>
<feature type="compositionally biased region" description="Basic and acidic residues" evidence="1">
    <location>
        <begin position="25"/>
        <end position="43"/>
    </location>
</feature>
<feature type="compositionally biased region" description="Basic residues" evidence="1">
    <location>
        <begin position="44"/>
        <end position="56"/>
    </location>
</feature>
<organism evidence="3 4">
    <name type="scientific">Roseburia porci</name>
    <dbReference type="NCBI Taxonomy" id="2605790"/>
    <lineage>
        <taxon>Bacteria</taxon>
        <taxon>Bacillati</taxon>
        <taxon>Bacillota</taxon>
        <taxon>Clostridia</taxon>
        <taxon>Lachnospirales</taxon>
        <taxon>Lachnospiraceae</taxon>
        <taxon>Roseburia</taxon>
    </lineage>
</organism>
<name>A0A6L5YN74_9FIRM</name>
<feature type="region of interest" description="Disordered" evidence="1">
    <location>
        <begin position="25"/>
        <end position="56"/>
    </location>
</feature>
<dbReference type="RefSeq" id="WP_154427888.1">
    <property type="nucleotide sequence ID" value="NZ_VUNI01000001.1"/>
</dbReference>
<protein>
    <recommendedName>
        <fullName evidence="5">Cell division protein FtsL</fullName>
    </recommendedName>
</protein>
<evidence type="ECO:0000313" key="3">
    <source>
        <dbReference type="EMBL" id="MST73587.1"/>
    </source>
</evidence>
<accession>A0A6L5YN74</accession>
<proteinExistence type="predicted"/>
<keyword evidence="4" id="KW-1185">Reference proteome</keyword>
<feature type="transmembrane region" description="Helical" evidence="2">
    <location>
        <begin position="65"/>
        <end position="85"/>
    </location>
</feature>
<gene>
    <name evidence="3" type="ORF">FYJ75_00875</name>
</gene>
<keyword evidence="2" id="KW-0472">Membrane</keyword>